<dbReference type="PANTHER" id="PTHR13683">
    <property type="entry name" value="ASPARTYL PROTEASES"/>
    <property type="match status" value="1"/>
</dbReference>
<keyword evidence="6" id="KW-0238">DNA-binding</keyword>
<dbReference type="SUPFAM" id="SSF50630">
    <property type="entry name" value="Acid proteases"/>
    <property type="match status" value="1"/>
</dbReference>
<dbReference type="Pfam" id="PF14541">
    <property type="entry name" value="TAXi_C"/>
    <property type="match status" value="1"/>
</dbReference>
<dbReference type="PANTHER" id="PTHR13683:SF274">
    <property type="entry name" value="PROTEIN ASPARTIC PROTEASE IN GUARD CELL 1"/>
    <property type="match status" value="1"/>
</dbReference>
<dbReference type="GO" id="GO:0004190">
    <property type="term" value="F:aspartic-type endopeptidase activity"/>
    <property type="evidence" value="ECO:0007669"/>
    <property type="project" value="UniProtKB-KW"/>
</dbReference>
<sequence length="525" mass="56553">MALKGSPIPFNLSSSSCSCSREDLYHSVCSTIQPKPKMAANKPISALLFAFLFTILSLTSSHNLHPATAVLDVAASLRRTHHVLSSSRNHTASPHPPPTPPPSFYLHLHPRESIHKPSHKDYRGLVLSRLGRDSARVASLNAKLQLALENLTYRADLKPVKTDQFQVEGLSVPIMSGASQGSGEYFSRVGVGSPARQFYMSLDTGSDVNWLQCRPCVDCYKQTDPIFDPASSSTYRPLSCNSQQCRTLKVSGCRNGNQCLYQVTYGDRSFTVGNFATETVLFGRSGAVNGIALGCGHDNEGLFVGSAGLIGLGGGPLSLTSQIKANTFSYCLVHRDSSDSSTLEINSGGFGADYVTAALIRNRKMDTFYYVGLTGMSVGGNLLPISPSIFQMDKLGRGGIIVDSGTAVTRLQTEAYNTLRDVFVQLARAQGLQPTGGILLFDTCYDFSSRSSVRVPTVAFQFSGGKSWSLPPENYLIPMDSAGTFCFAFAPTSSSLSIIGNIQQQGTRVRFDLANSLVGFSPHKC</sequence>
<accession>A0A6P8E2X1</accession>
<dbReference type="FunFam" id="2.40.70.10:FF:000010">
    <property type="entry name" value="Aspartyl protease family protein 2"/>
    <property type="match status" value="1"/>
</dbReference>
<evidence type="ECO:0000256" key="7">
    <source>
        <dbReference type="PIRSR" id="PIRSR601461-1"/>
    </source>
</evidence>
<dbReference type="PROSITE" id="PS51257">
    <property type="entry name" value="PROKAR_LIPOPROTEIN"/>
    <property type="match status" value="1"/>
</dbReference>
<dbReference type="InterPro" id="IPR032799">
    <property type="entry name" value="TAXi_C"/>
</dbReference>
<proteinExistence type="inferred from homology"/>
<evidence type="ECO:0000256" key="2">
    <source>
        <dbReference type="ARBA" id="ARBA00022670"/>
    </source>
</evidence>
<feature type="active site" evidence="7">
    <location>
        <position position="203"/>
    </location>
</feature>
<protein>
    <submittedName>
        <fullName evidence="11">Protein ASPARTIC PROTEASE IN GUARD CELL 1-like</fullName>
    </submittedName>
</protein>
<dbReference type="GO" id="GO:0003677">
    <property type="term" value="F:DNA binding"/>
    <property type="evidence" value="ECO:0007669"/>
    <property type="project" value="UniProtKB-KW"/>
</dbReference>
<evidence type="ECO:0000256" key="4">
    <source>
        <dbReference type="ARBA" id="ARBA00022750"/>
    </source>
</evidence>
<evidence type="ECO:0000256" key="1">
    <source>
        <dbReference type="ARBA" id="ARBA00007447"/>
    </source>
</evidence>
<dbReference type="Proteomes" id="UP000515151">
    <property type="component" value="Chromosome 7"/>
</dbReference>
<dbReference type="InterPro" id="IPR032861">
    <property type="entry name" value="TAXi_N"/>
</dbReference>
<keyword evidence="3" id="KW-0732">Signal</keyword>
<dbReference type="GeneID" id="116213464"/>
<keyword evidence="10" id="KW-1185">Reference proteome</keyword>
<reference evidence="10" key="1">
    <citation type="journal article" date="2020" name="Plant Biotechnol. J.">
        <title>The pomegranate (Punica granatum L.) draft genome dissects genetic divergence between soft- and hard-seeded cultivars.</title>
        <authorList>
            <person name="Luo X."/>
            <person name="Li H."/>
            <person name="Wu Z."/>
            <person name="Yao W."/>
            <person name="Zhao P."/>
            <person name="Cao D."/>
            <person name="Yu H."/>
            <person name="Li K."/>
            <person name="Poudel K."/>
            <person name="Zhao D."/>
            <person name="Zhang F."/>
            <person name="Xia X."/>
            <person name="Chen L."/>
            <person name="Wang Q."/>
            <person name="Jing D."/>
            <person name="Cao S."/>
        </authorList>
    </citation>
    <scope>NUCLEOTIDE SEQUENCE [LARGE SCALE GENOMIC DNA]</scope>
    <source>
        <strain evidence="10">cv. Tunisia</strain>
    </source>
</reference>
<dbReference type="InterPro" id="IPR021109">
    <property type="entry name" value="Peptidase_aspartic_dom_sf"/>
</dbReference>
<evidence type="ECO:0000256" key="6">
    <source>
        <dbReference type="ARBA" id="ARBA00023125"/>
    </source>
</evidence>
<dbReference type="Pfam" id="PF14543">
    <property type="entry name" value="TAXi_N"/>
    <property type="match status" value="1"/>
</dbReference>
<dbReference type="RefSeq" id="XP_031404277.1">
    <property type="nucleotide sequence ID" value="XM_031548417.1"/>
</dbReference>
<evidence type="ECO:0000313" key="11">
    <source>
        <dbReference type="RefSeq" id="XP_031404277.1"/>
    </source>
</evidence>
<evidence type="ECO:0000256" key="3">
    <source>
        <dbReference type="ARBA" id="ARBA00022729"/>
    </source>
</evidence>
<evidence type="ECO:0000313" key="10">
    <source>
        <dbReference type="Proteomes" id="UP000515151"/>
    </source>
</evidence>
<comment type="similarity">
    <text evidence="1">Belongs to the peptidase A1 family.</text>
</comment>
<dbReference type="AlphaFoldDB" id="A0A6P8E2X1"/>
<dbReference type="InterPro" id="IPR001461">
    <property type="entry name" value="Aspartic_peptidase_A1"/>
</dbReference>
<gene>
    <name evidence="11" type="primary">LOC116213464</name>
</gene>
<organism evidence="10 11">
    <name type="scientific">Punica granatum</name>
    <name type="common">Pomegranate</name>
    <dbReference type="NCBI Taxonomy" id="22663"/>
    <lineage>
        <taxon>Eukaryota</taxon>
        <taxon>Viridiplantae</taxon>
        <taxon>Streptophyta</taxon>
        <taxon>Embryophyta</taxon>
        <taxon>Tracheophyta</taxon>
        <taxon>Spermatophyta</taxon>
        <taxon>Magnoliopsida</taxon>
        <taxon>eudicotyledons</taxon>
        <taxon>Gunneridae</taxon>
        <taxon>Pentapetalae</taxon>
        <taxon>rosids</taxon>
        <taxon>malvids</taxon>
        <taxon>Myrtales</taxon>
        <taxon>Lythraceae</taxon>
        <taxon>Punica</taxon>
    </lineage>
</organism>
<keyword evidence="5" id="KW-0378">Hydrolase</keyword>
<reference evidence="11" key="2">
    <citation type="submission" date="2025-08" db="UniProtKB">
        <authorList>
            <consortium name="RefSeq"/>
        </authorList>
    </citation>
    <scope>IDENTIFICATION</scope>
    <source>
        <tissue evidence="11">Leaf</tissue>
    </source>
</reference>
<dbReference type="PROSITE" id="PS51767">
    <property type="entry name" value="PEPTIDASE_A1"/>
    <property type="match status" value="1"/>
</dbReference>
<dbReference type="InterPro" id="IPR033121">
    <property type="entry name" value="PEPTIDASE_A1"/>
</dbReference>
<dbReference type="Gene3D" id="2.40.70.10">
    <property type="entry name" value="Acid Proteases"/>
    <property type="match status" value="2"/>
</dbReference>
<feature type="active site" evidence="7">
    <location>
        <position position="403"/>
    </location>
</feature>
<dbReference type="GO" id="GO:0006508">
    <property type="term" value="P:proteolysis"/>
    <property type="evidence" value="ECO:0007669"/>
    <property type="project" value="UniProtKB-KW"/>
</dbReference>
<evidence type="ECO:0000256" key="8">
    <source>
        <dbReference type="SAM" id="MobiDB-lite"/>
    </source>
</evidence>
<evidence type="ECO:0000256" key="5">
    <source>
        <dbReference type="ARBA" id="ARBA00022801"/>
    </source>
</evidence>
<feature type="region of interest" description="Disordered" evidence="8">
    <location>
        <begin position="82"/>
        <end position="102"/>
    </location>
</feature>
<name>A0A6P8E2X1_PUNGR</name>
<evidence type="ECO:0000259" key="9">
    <source>
        <dbReference type="PROSITE" id="PS51767"/>
    </source>
</evidence>
<dbReference type="FunFam" id="2.40.70.10:FF:000016">
    <property type="entry name" value="Probable aspartic protease At2g35615"/>
    <property type="match status" value="1"/>
</dbReference>
<dbReference type="OrthoDB" id="2747330at2759"/>
<keyword evidence="4" id="KW-0064">Aspartyl protease</keyword>
<keyword evidence="2" id="KW-0645">Protease</keyword>
<feature type="domain" description="Peptidase A1" evidence="9">
    <location>
        <begin position="185"/>
        <end position="521"/>
    </location>
</feature>